<dbReference type="InterPro" id="IPR000792">
    <property type="entry name" value="Tscrpt_reg_LuxR_C"/>
</dbReference>
<dbReference type="SUPFAM" id="SSF46894">
    <property type="entry name" value="C-terminal effector domain of the bipartite response regulators"/>
    <property type="match status" value="1"/>
</dbReference>
<dbReference type="InterPro" id="IPR036388">
    <property type="entry name" value="WH-like_DNA-bd_sf"/>
</dbReference>
<dbReference type="Proteomes" id="UP001487305">
    <property type="component" value="Unassembled WGS sequence"/>
</dbReference>
<dbReference type="Pfam" id="PF00196">
    <property type="entry name" value="GerE"/>
    <property type="match status" value="1"/>
</dbReference>
<dbReference type="PROSITE" id="PS50043">
    <property type="entry name" value="HTH_LUXR_2"/>
    <property type="match status" value="1"/>
</dbReference>
<dbReference type="RefSeq" id="WP_102374342.1">
    <property type="nucleotide sequence ID" value="NZ_JBBNOP010000007.1"/>
</dbReference>
<dbReference type="PANTHER" id="PTHR44688">
    <property type="entry name" value="DNA-BINDING TRANSCRIPTIONAL ACTIVATOR DEVR_DOSR"/>
    <property type="match status" value="1"/>
</dbReference>
<comment type="caution">
    <text evidence="6">The sequence shown here is derived from an EMBL/GenBank/DDBJ whole genome shotgun (WGS) entry which is preliminary data.</text>
</comment>
<dbReference type="CDD" id="cd06170">
    <property type="entry name" value="LuxR_C_like"/>
    <property type="match status" value="1"/>
</dbReference>
<evidence type="ECO:0000313" key="7">
    <source>
        <dbReference type="Proteomes" id="UP001487305"/>
    </source>
</evidence>
<proteinExistence type="predicted"/>
<evidence type="ECO:0000256" key="4">
    <source>
        <dbReference type="SAM" id="Phobius"/>
    </source>
</evidence>
<dbReference type="EMBL" id="JBBNOP010000007">
    <property type="protein sequence ID" value="MEQ3363184.1"/>
    <property type="molecule type" value="Genomic_DNA"/>
</dbReference>
<dbReference type="PRINTS" id="PR00038">
    <property type="entry name" value="HTHLUXR"/>
</dbReference>
<feature type="domain" description="HTH luxR-type" evidence="5">
    <location>
        <begin position="124"/>
        <end position="189"/>
    </location>
</feature>
<name>A0ABV1JDM9_9ACTN</name>
<evidence type="ECO:0000256" key="1">
    <source>
        <dbReference type="ARBA" id="ARBA00023015"/>
    </source>
</evidence>
<sequence>MSETESIAVILAGVTVVFALCCASIARAAFSETLSRAHVQVAFYWGIAFALALVGCLAATQLWGNASSALYSVSFCIVSLAAGWLLSRTWKRSEAAELASIRELREFFDAYRPSEASVEERCSRAAREYDLTRREEAILVLLLEGKTRAEVAAELYVSDNTVKTHIRNLYRKMGVSGKTELAEAVGAPACK</sequence>
<protein>
    <submittedName>
        <fullName evidence="6">Helix-turn-helix transcriptional regulator</fullName>
    </submittedName>
</protein>
<keyword evidence="2" id="KW-0238">DNA-binding</keyword>
<keyword evidence="1" id="KW-0805">Transcription regulation</keyword>
<keyword evidence="4" id="KW-0812">Transmembrane</keyword>
<feature type="transmembrane region" description="Helical" evidence="4">
    <location>
        <begin position="69"/>
        <end position="86"/>
    </location>
</feature>
<dbReference type="SMART" id="SM00421">
    <property type="entry name" value="HTH_LUXR"/>
    <property type="match status" value="1"/>
</dbReference>
<accession>A0ABV1JDM9</accession>
<evidence type="ECO:0000256" key="3">
    <source>
        <dbReference type="ARBA" id="ARBA00023163"/>
    </source>
</evidence>
<evidence type="ECO:0000256" key="2">
    <source>
        <dbReference type="ARBA" id="ARBA00023125"/>
    </source>
</evidence>
<organism evidence="6 7">
    <name type="scientific">Raoultibacter massiliensis</name>
    <dbReference type="NCBI Taxonomy" id="1852371"/>
    <lineage>
        <taxon>Bacteria</taxon>
        <taxon>Bacillati</taxon>
        <taxon>Actinomycetota</taxon>
        <taxon>Coriobacteriia</taxon>
        <taxon>Eggerthellales</taxon>
        <taxon>Eggerthellaceae</taxon>
        <taxon>Raoultibacter</taxon>
    </lineage>
</organism>
<dbReference type="Gene3D" id="1.10.10.10">
    <property type="entry name" value="Winged helix-like DNA-binding domain superfamily/Winged helix DNA-binding domain"/>
    <property type="match status" value="1"/>
</dbReference>
<dbReference type="InterPro" id="IPR016032">
    <property type="entry name" value="Sig_transdc_resp-reg_C-effctor"/>
</dbReference>
<keyword evidence="4" id="KW-0472">Membrane</keyword>
<evidence type="ECO:0000313" key="6">
    <source>
        <dbReference type="EMBL" id="MEQ3363184.1"/>
    </source>
</evidence>
<feature type="transmembrane region" description="Helical" evidence="4">
    <location>
        <begin position="6"/>
        <end position="30"/>
    </location>
</feature>
<evidence type="ECO:0000259" key="5">
    <source>
        <dbReference type="PROSITE" id="PS50043"/>
    </source>
</evidence>
<keyword evidence="7" id="KW-1185">Reference proteome</keyword>
<keyword evidence="4" id="KW-1133">Transmembrane helix</keyword>
<feature type="transmembrane region" description="Helical" evidence="4">
    <location>
        <begin position="42"/>
        <end position="63"/>
    </location>
</feature>
<dbReference type="PANTHER" id="PTHR44688:SF16">
    <property type="entry name" value="DNA-BINDING TRANSCRIPTIONAL ACTIVATOR DEVR_DOSR"/>
    <property type="match status" value="1"/>
</dbReference>
<reference evidence="6 7" key="1">
    <citation type="submission" date="2024-04" db="EMBL/GenBank/DDBJ databases">
        <title>Human intestinal bacterial collection.</title>
        <authorList>
            <person name="Pauvert C."/>
            <person name="Hitch T.C.A."/>
            <person name="Clavel T."/>
        </authorList>
    </citation>
    <scope>NUCLEOTIDE SEQUENCE [LARGE SCALE GENOMIC DNA]</scope>
    <source>
        <strain evidence="6 7">CLA-KB-H42</strain>
    </source>
</reference>
<gene>
    <name evidence="6" type="ORF">AAA083_09380</name>
</gene>
<keyword evidence="3" id="KW-0804">Transcription</keyword>